<feature type="region of interest" description="Disordered" evidence="1">
    <location>
        <begin position="152"/>
        <end position="242"/>
    </location>
</feature>
<protein>
    <submittedName>
        <fullName evidence="2">Uncharacterized protein</fullName>
    </submittedName>
</protein>
<dbReference type="AlphaFoldDB" id="A0AAD7QUB5"/>
<feature type="region of interest" description="Disordered" evidence="1">
    <location>
        <begin position="107"/>
        <end position="128"/>
    </location>
</feature>
<organism evidence="2 3">
    <name type="scientific">Lipomyces tetrasporus</name>
    <dbReference type="NCBI Taxonomy" id="54092"/>
    <lineage>
        <taxon>Eukaryota</taxon>
        <taxon>Fungi</taxon>
        <taxon>Dikarya</taxon>
        <taxon>Ascomycota</taxon>
        <taxon>Saccharomycotina</taxon>
        <taxon>Lipomycetes</taxon>
        <taxon>Lipomycetales</taxon>
        <taxon>Lipomycetaceae</taxon>
        <taxon>Lipomyces</taxon>
    </lineage>
</organism>
<gene>
    <name evidence="2" type="ORF">POJ06DRAFT_268751</name>
</gene>
<feature type="compositionally biased region" description="Basic residues" evidence="1">
    <location>
        <begin position="1"/>
        <end position="12"/>
    </location>
</feature>
<feature type="compositionally biased region" description="Polar residues" evidence="1">
    <location>
        <begin position="222"/>
        <end position="236"/>
    </location>
</feature>
<name>A0AAD7QUB5_9ASCO</name>
<reference evidence="2" key="1">
    <citation type="submission" date="2023-03" db="EMBL/GenBank/DDBJ databases">
        <title>Near-Complete genome sequence of Lipomyces tetrasporous NRRL Y-64009, an oleaginous yeast capable of growing on lignocellulosic hydrolysates.</title>
        <authorList>
            <consortium name="Lawrence Berkeley National Laboratory"/>
            <person name="Jagtap S.S."/>
            <person name="Liu J.-J."/>
            <person name="Walukiewicz H.E."/>
            <person name="Pangilinan J."/>
            <person name="Lipzen A."/>
            <person name="Ahrendt S."/>
            <person name="Koriabine M."/>
            <person name="Cobaugh K."/>
            <person name="Salamov A."/>
            <person name="Yoshinaga Y."/>
            <person name="Ng V."/>
            <person name="Daum C."/>
            <person name="Grigoriev I.V."/>
            <person name="Slininger P.J."/>
            <person name="Dien B.S."/>
            <person name="Jin Y.-S."/>
            <person name="Rao C.V."/>
        </authorList>
    </citation>
    <scope>NUCLEOTIDE SEQUENCE</scope>
    <source>
        <strain evidence="2">NRRL Y-64009</strain>
    </source>
</reference>
<dbReference type="GeneID" id="80884494"/>
<evidence type="ECO:0000313" key="2">
    <source>
        <dbReference type="EMBL" id="KAJ8099872.1"/>
    </source>
</evidence>
<dbReference type="EMBL" id="JARPMG010000006">
    <property type="protein sequence ID" value="KAJ8099872.1"/>
    <property type="molecule type" value="Genomic_DNA"/>
</dbReference>
<accession>A0AAD7QUB5</accession>
<evidence type="ECO:0000256" key="1">
    <source>
        <dbReference type="SAM" id="MobiDB-lite"/>
    </source>
</evidence>
<feature type="compositionally biased region" description="Basic and acidic residues" evidence="1">
    <location>
        <begin position="165"/>
        <end position="187"/>
    </location>
</feature>
<sequence length="242" mass="27364">MKAHAHTRKRTRSSSERSPCRYSSPEPRVTISKQRQKHRGTGIDANSLLIGARKDVKYNTGAATAALITADKNYGKAMKFMHPDSPYAVEKFASEYIEAEMKKRNASNECMESGSSVRDISRTGRSTTLDDQVQSVTLGKLFEVQPSHEKIESKLASARKKSERRRSEQHEKDAYRGLSERLQKVLKETMSTSYLTPTFDRDKPLSAEQIEEQLIADEARITKQSGRQSGQPTQVKARSRKR</sequence>
<feature type="region of interest" description="Disordered" evidence="1">
    <location>
        <begin position="1"/>
        <end position="42"/>
    </location>
</feature>
<dbReference type="Proteomes" id="UP001217417">
    <property type="component" value="Unassembled WGS sequence"/>
</dbReference>
<proteinExistence type="predicted"/>
<keyword evidence="3" id="KW-1185">Reference proteome</keyword>
<dbReference type="RefSeq" id="XP_056043322.1">
    <property type="nucleotide sequence ID" value="XM_056189328.1"/>
</dbReference>
<comment type="caution">
    <text evidence="2">The sequence shown here is derived from an EMBL/GenBank/DDBJ whole genome shotgun (WGS) entry which is preliminary data.</text>
</comment>
<evidence type="ECO:0000313" key="3">
    <source>
        <dbReference type="Proteomes" id="UP001217417"/>
    </source>
</evidence>